<dbReference type="RefSeq" id="WP_136386271.1">
    <property type="nucleotide sequence ID" value="NZ_SSOD01000016.1"/>
</dbReference>
<dbReference type="SMART" id="SM00736">
    <property type="entry name" value="CADG"/>
    <property type="match status" value="4"/>
</dbReference>
<dbReference type="OrthoDB" id="8607307at2"/>
<gene>
    <name evidence="11" type="ORF">E6O51_17335</name>
</gene>
<dbReference type="InterPro" id="IPR011049">
    <property type="entry name" value="Serralysin-like_metalloprot_C"/>
</dbReference>
<dbReference type="PANTHER" id="PTHR38340">
    <property type="entry name" value="S-LAYER PROTEIN"/>
    <property type="match status" value="1"/>
</dbReference>
<dbReference type="InterPro" id="IPR015919">
    <property type="entry name" value="Cadherin-like_sf"/>
</dbReference>
<feature type="region of interest" description="Disordered" evidence="9">
    <location>
        <begin position="423"/>
        <end position="446"/>
    </location>
</feature>
<evidence type="ECO:0000313" key="11">
    <source>
        <dbReference type="EMBL" id="THF58104.1"/>
    </source>
</evidence>
<protein>
    <recommendedName>
        <fullName evidence="10">Dystroglycan-type cadherin-like domain-containing protein</fullName>
    </recommendedName>
</protein>
<feature type="domain" description="Dystroglycan-type cadherin-like" evidence="10">
    <location>
        <begin position="2042"/>
        <end position="2142"/>
    </location>
</feature>
<evidence type="ECO:0000256" key="3">
    <source>
        <dbReference type="ARBA" id="ARBA00022525"/>
    </source>
</evidence>
<proteinExistence type="predicted"/>
<evidence type="ECO:0000256" key="8">
    <source>
        <dbReference type="ARBA" id="ARBA00023136"/>
    </source>
</evidence>
<dbReference type="InterPro" id="IPR010566">
    <property type="entry name" value="Haemolys_ca-bd"/>
</dbReference>
<dbReference type="Proteomes" id="UP000307956">
    <property type="component" value="Unassembled WGS sequence"/>
</dbReference>
<dbReference type="InterPro" id="IPR050557">
    <property type="entry name" value="RTX_toxin/Mannuronan_C5-epim"/>
</dbReference>
<dbReference type="InterPro" id="IPR018511">
    <property type="entry name" value="Hemolysin-typ_Ca-bd_CS"/>
</dbReference>
<evidence type="ECO:0000256" key="9">
    <source>
        <dbReference type="SAM" id="MobiDB-lite"/>
    </source>
</evidence>
<evidence type="ECO:0000313" key="12">
    <source>
        <dbReference type="Proteomes" id="UP000307956"/>
    </source>
</evidence>
<comment type="subcellular location">
    <subcellularLocation>
        <location evidence="1">Membrane</location>
    </subcellularLocation>
    <subcellularLocation>
        <location evidence="2">Secreted</location>
    </subcellularLocation>
</comment>
<dbReference type="SUPFAM" id="SSF51120">
    <property type="entry name" value="beta-Roll"/>
    <property type="match status" value="8"/>
</dbReference>
<comment type="caution">
    <text evidence="11">The sequence shown here is derived from an EMBL/GenBank/DDBJ whole genome shotgun (WGS) entry which is preliminary data.</text>
</comment>
<keyword evidence="12" id="KW-1185">Reference proteome</keyword>
<dbReference type="PROSITE" id="PS00330">
    <property type="entry name" value="HEMOLYSIN_CALCIUM"/>
    <property type="match status" value="12"/>
</dbReference>
<dbReference type="EMBL" id="SSOD01000016">
    <property type="protein sequence ID" value="THF58104.1"/>
    <property type="molecule type" value="Genomic_DNA"/>
</dbReference>
<dbReference type="PANTHER" id="PTHR38340:SF1">
    <property type="entry name" value="S-LAYER PROTEIN"/>
    <property type="match status" value="1"/>
</dbReference>
<evidence type="ECO:0000256" key="4">
    <source>
        <dbReference type="ARBA" id="ARBA00022656"/>
    </source>
</evidence>
<evidence type="ECO:0000256" key="6">
    <source>
        <dbReference type="ARBA" id="ARBA00022837"/>
    </source>
</evidence>
<evidence type="ECO:0000259" key="10">
    <source>
        <dbReference type="SMART" id="SM00736"/>
    </source>
</evidence>
<dbReference type="InterPro" id="IPR010221">
    <property type="entry name" value="VCBS_dom"/>
</dbReference>
<name>A0A4S4AFW4_9RHOO</name>
<dbReference type="Gene3D" id="2.60.40.10">
    <property type="entry name" value="Immunoglobulins"/>
    <property type="match status" value="4"/>
</dbReference>
<evidence type="ECO:0000256" key="7">
    <source>
        <dbReference type="ARBA" id="ARBA00023026"/>
    </source>
</evidence>
<keyword evidence="7" id="KW-0843">Virulence</keyword>
<dbReference type="InterPro" id="IPR013783">
    <property type="entry name" value="Ig-like_fold"/>
</dbReference>
<keyword evidence="5" id="KW-0677">Repeat</keyword>
<dbReference type="GO" id="GO:0016020">
    <property type="term" value="C:membrane"/>
    <property type="evidence" value="ECO:0007669"/>
    <property type="project" value="UniProtKB-SubCell"/>
</dbReference>
<dbReference type="NCBIfam" id="TIGR01965">
    <property type="entry name" value="VCBS_repeat"/>
    <property type="match status" value="1"/>
</dbReference>
<evidence type="ECO:0000256" key="2">
    <source>
        <dbReference type="ARBA" id="ARBA00004613"/>
    </source>
</evidence>
<reference evidence="11 12" key="1">
    <citation type="submission" date="2019-04" db="EMBL/GenBank/DDBJ databases">
        <title>Azoarcus rhizosphaerae sp. nov. isolated from rhizosphere of Ficus religiosa.</title>
        <authorList>
            <person name="Lin S.-Y."/>
            <person name="Hameed A."/>
            <person name="Hsu Y.-H."/>
            <person name="Young C.-C."/>
        </authorList>
    </citation>
    <scope>NUCLEOTIDE SEQUENCE [LARGE SCALE GENOMIC DNA]</scope>
    <source>
        <strain evidence="11 12">CC-YHH848</strain>
    </source>
</reference>
<dbReference type="Pfam" id="PF05345">
    <property type="entry name" value="He_PIG"/>
    <property type="match status" value="4"/>
</dbReference>
<evidence type="ECO:0000256" key="1">
    <source>
        <dbReference type="ARBA" id="ARBA00004370"/>
    </source>
</evidence>
<dbReference type="GO" id="GO:0005576">
    <property type="term" value="C:extracellular region"/>
    <property type="evidence" value="ECO:0007669"/>
    <property type="project" value="UniProtKB-SubCell"/>
</dbReference>
<dbReference type="GO" id="GO:0090729">
    <property type="term" value="F:toxin activity"/>
    <property type="evidence" value="ECO:0007669"/>
    <property type="project" value="UniProtKB-KW"/>
</dbReference>
<dbReference type="Gene3D" id="2.150.10.10">
    <property type="entry name" value="Serralysin-like metalloprotease, C-terminal"/>
    <property type="match status" value="7"/>
</dbReference>
<dbReference type="InterPro" id="IPR001343">
    <property type="entry name" value="Hemolysn_Ca-bd"/>
</dbReference>
<dbReference type="PRINTS" id="PR01488">
    <property type="entry name" value="RTXTOXINA"/>
</dbReference>
<feature type="domain" description="Dystroglycan-type cadherin-like" evidence="10">
    <location>
        <begin position="2349"/>
        <end position="2451"/>
    </location>
</feature>
<keyword evidence="3" id="KW-0964">Secreted</keyword>
<dbReference type="Pfam" id="PF06594">
    <property type="entry name" value="HCBP_related"/>
    <property type="match status" value="3"/>
</dbReference>
<feature type="domain" description="Dystroglycan-type cadherin-like" evidence="10">
    <location>
        <begin position="1939"/>
        <end position="2041"/>
    </location>
</feature>
<evidence type="ECO:0000256" key="5">
    <source>
        <dbReference type="ARBA" id="ARBA00022737"/>
    </source>
</evidence>
<dbReference type="InterPro" id="IPR003995">
    <property type="entry name" value="RTX_toxin_determinant-A"/>
</dbReference>
<dbReference type="InterPro" id="IPR006644">
    <property type="entry name" value="Cadg"/>
</dbReference>
<feature type="domain" description="Dystroglycan-type cadherin-like" evidence="10">
    <location>
        <begin position="2143"/>
        <end position="2241"/>
    </location>
</feature>
<dbReference type="PRINTS" id="PR00313">
    <property type="entry name" value="CABNDNGRPT"/>
</dbReference>
<sequence>MHFDHASDGFAELTGWVANGDGLLVRDLNGNGLIDTGREMFGSETLLSDGRKAANGFQALAELDGNGDGWIDAADAAFSELRVWRDADGDGYTDEGELLTLEEAGVQSIDVGYTNSSHVDANGNAHKQVGSFTTTDGEERTASDVWFKSDAAYSVPTEWLEVPEDIAALPDAQGYGKVRDLHQAMVLDPELTALVERFVGTADADERNALVTEIIYRWTGVQDIHPASRTNSGWGNAIGDARRLEALEAFLGQAWSQRSWGRNPGRDAGRTLNEAYAQLEALVYGQLMAQSHLKDLFQQIRYGWDDEIESVVGDLSEVASTLAGRIGVDREAGLEELGEFVHALRGMGLLDQLDMAELQAQLAPLGTDVAETFSVALSGWVGTNTPTQGSDVLRGSSSDDLINGLGGNDRILGRDGHDTLIGGAGNDTLDGGAGNDQLQGGEGSDTYRFGRGDGHDTITEGSWGTSDVDRIELKAGIGAADVKLERVQAKTGWQISDDLVLTIRDTGETITVKNHFNSGSYYAVEQIVFVDGTVWDAQAIRMAVLTGEAGNDDLQGFAGDDVIDGGAGNDTLTGGTGSDTYRFGRGDGHDTITEDSWLADEVDRIELKPGIGPADVRLERVQVQVNTWQVSDDLVLTILDTGETITVKNHFNAGNRYAVEEIVFADGTVWDTEAIRSQVLIGGDGDELLHGFAGRDNLIVGGGGNDTLLGNSGDDTLEGGRGNDVLRGGEGSDTYRIGLGDGQSVIEEGYDPDGLDTLELAAGIGPEDVTVRWTVQGDMAVTLSDGTGVVVRNQTWGSTGEYGYGIDQLHFADGTVWNREALAVRTTVGTPGDDVIVGGHANAEIDGGAGDDRFFNLGGYHNYHFGIGDGQDVIEGGPGKIVFKDGIDQFGVSFSLEGKDLIATVIASGDSVRINGWLYDWQRIHSFEFTNGASLSANEVQTLLNVGDDSEVLYGSPEDELIVGTEKHSTIHGREGNDTLMGGDGDDLLYGEDGSDVLEGGSGRDELYGGAGSNTYVLAQGSGLDTVHAASAQVADDTVLFAPGIRLEDVTVQMGGRNWDTQPGDIGYIDMVVGIGGNDALVLRNGAWSDLGRGAIKRFRFDDGTELTLEEMVERADGGVMGSQWREQGDGTTILGSAADDSIYDYTGESVAVRAGANDDYVYLAGGSNVVSAGSGNDYVYVNSGDDLIAGETGDDELDGGAGDDVFVFNYGDGHDWVGAGEGRDTLSFGAGIEPAMLTIAFDLDGRLVLSVDGGKGGSVTLAGADADTLPGDLERIQFIDAEGKARVFDFAGWVRSQTAALMAATSETPLAFDGSGFELSGRAAPAGGLEAVAYAQTGDLFAAPHLAANIPTSGDDVLYGSPEGDVLDAGEGNDIVMGLDGDDVLDGGAGDDILHGGLGADTLRGGAGRDELYGEWGGDTYVYRAGDQEVIIDDDHRDIRGAGGPVIPSFVGFSMGSTDEEGGEGDPFIDDAPNVLEFGEGIRPEDLIYSERDGDLVIEFADRPGDRVILRGYAPHRATQTRSVDIIRFADGTEVAADEIEVAGRTEFGHDEGAWLYGTQYADTLVGGEGDDYLDGNGGSDLLVGGVGSDTYHVYQYYAAETTIVETWRAEDHNRLELSADVSADDLYLEFDGHDLLLRLGEDGGSVRFAGFDPRMPGMQAPVAEIHLSWTGATLGFDELLARGVRYDGQTQDAYDVNLGDGEVTIVDVSTTDAGNAVRFGPGIEADALQDRLSFADDGEGGHFLLIRYGGEGDVLRLSGFNPQDVLGGGHAVDTFVFADGTVVDYATLVTWGFTVEGDGEDDVLHGTNLDDRLYGHEGDDVLDGGTGVNEFHGGAGNDTLIGGDGVDGYFFNRGDGIDTILDGPSDNFIVFGPGIVLADLEIGWDGDTLVLRYGPGDEIRIPDYLAKTQDGTPTVTALRFDDGEMAALPVLIGAGDPVETDAGDVPAAVEDAPYRYTVDLSGFDQEGAFGQARLLHARLADGGVLPNWLVFDGARGVFFGTPGNDDVGTLDIVLEAWGDYGLLATQTVRLDVHNTNDAPEAGASLANRSLTEDEAFSFVLPEDAFRDVDAGDVLNWSAQLADGSPLPAWLAFDAATRTFSGVPGNEAVGSVAITVAATDLAGASASQTFTLDVANVNDAPLAGEALADQTAEPGMAAVWQIPAGAFVDIDAGDSLSLAAALADGNPLPDWLSFDAQTGSFSGTPAQAGDYRIAVTATDLAGASASQTFTLRVQDSADPAPVTVLDEATVTEDRWLAAWGNVLANDHAPQGGHLTVADPGVRRGEYGWLTLLPNGGYAYALDNGSAKVQGLGAGEIGVERFTYLASDGTNRSAGELAVTIQGTNDAPYLARSLQDVQLAKGKSFLWQVPAGSFVDRDRNDTLTYTATLKNGKPLPGWLGFDAATQTFSGTAPAGAKGSIEVRISVTDGHGECSAAADTFKISFGNRTIVPTGDESVGYCPDLPLPGHGSGHHDGPGAKPWRPGQRYGHDALERFFDGFGRDGRKAVPGLGQGWFAPWSESGNAWEGTHGFGADKAVEAHWSQLQHALSRLDAERQGAPAWSRPQQGADTSGLAGLLHGGTHQARGGVDAFSLAAGSGTQLKGFAGLREGLGRLPC</sequence>
<dbReference type="SUPFAM" id="SSF49313">
    <property type="entry name" value="Cadherin-like"/>
    <property type="match status" value="4"/>
</dbReference>
<keyword evidence="4" id="KW-0800">Toxin</keyword>
<accession>A0A4S4AFW4</accession>
<keyword evidence="8" id="KW-0472">Membrane</keyword>
<dbReference type="Pfam" id="PF17963">
    <property type="entry name" value="Big_9"/>
    <property type="match status" value="1"/>
</dbReference>
<organism evidence="11 12">
    <name type="scientific">Pseudothauera rhizosphaerae</name>
    <dbReference type="NCBI Taxonomy" id="2565932"/>
    <lineage>
        <taxon>Bacteria</taxon>
        <taxon>Pseudomonadati</taxon>
        <taxon>Pseudomonadota</taxon>
        <taxon>Betaproteobacteria</taxon>
        <taxon>Rhodocyclales</taxon>
        <taxon>Zoogloeaceae</taxon>
        <taxon>Pseudothauera</taxon>
    </lineage>
</organism>
<dbReference type="Pfam" id="PF00353">
    <property type="entry name" value="HemolysinCabind"/>
    <property type="match status" value="13"/>
</dbReference>
<keyword evidence="6" id="KW-0106">Calcium</keyword>
<dbReference type="GO" id="GO:0005509">
    <property type="term" value="F:calcium ion binding"/>
    <property type="evidence" value="ECO:0007669"/>
    <property type="project" value="InterPro"/>
</dbReference>